<dbReference type="InterPro" id="IPR036388">
    <property type="entry name" value="WH-like_DNA-bd_sf"/>
</dbReference>
<dbReference type="SUPFAM" id="SSF52047">
    <property type="entry name" value="RNI-like"/>
    <property type="match status" value="1"/>
</dbReference>
<gene>
    <name evidence="11" type="ORF">MKW98_003605</name>
</gene>
<evidence type="ECO:0000256" key="3">
    <source>
        <dbReference type="ARBA" id="ARBA00022741"/>
    </source>
</evidence>
<evidence type="ECO:0000256" key="1">
    <source>
        <dbReference type="ARBA" id="ARBA00022614"/>
    </source>
</evidence>
<dbReference type="InterPro" id="IPR041118">
    <property type="entry name" value="Rx_N"/>
</dbReference>
<dbReference type="Pfam" id="PF00931">
    <property type="entry name" value="NB-ARC"/>
    <property type="match status" value="1"/>
</dbReference>
<dbReference type="Pfam" id="PF25019">
    <property type="entry name" value="LRR_R13L1-DRL21"/>
    <property type="match status" value="1"/>
</dbReference>
<feature type="domain" description="Disease resistance protein winged helix" evidence="8">
    <location>
        <begin position="452"/>
        <end position="525"/>
    </location>
</feature>
<evidence type="ECO:0000259" key="9">
    <source>
        <dbReference type="Pfam" id="PF23598"/>
    </source>
</evidence>
<dbReference type="InterPro" id="IPR032675">
    <property type="entry name" value="LRR_dom_sf"/>
</dbReference>
<dbReference type="PANTHER" id="PTHR36766">
    <property type="entry name" value="PLANT BROAD-SPECTRUM MILDEW RESISTANCE PROTEIN RPW8"/>
    <property type="match status" value="1"/>
</dbReference>
<dbReference type="Pfam" id="PF23559">
    <property type="entry name" value="WHD_DRP"/>
    <property type="match status" value="1"/>
</dbReference>
<dbReference type="InterPro" id="IPR055414">
    <property type="entry name" value="LRR_R13L4/SHOC2-like"/>
</dbReference>
<evidence type="ECO:0000313" key="11">
    <source>
        <dbReference type="EMBL" id="KAI3907960.1"/>
    </source>
</evidence>
<dbReference type="GO" id="GO:0043531">
    <property type="term" value="F:ADP binding"/>
    <property type="evidence" value="ECO:0007669"/>
    <property type="project" value="InterPro"/>
</dbReference>
<keyword evidence="5" id="KW-0067">ATP-binding</keyword>
<evidence type="ECO:0000259" key="8">
    <source>
        <dbReference type="Pfam" id="PF23559"/>
    </source>
</evidence>
<dbReference type="Gene3D" id="1.20.5.4130">
    <property type="match status" value="1"/>
</dbReference>
<dbReference type="InterPro" id="IPR056789">
    <property type="entry name" value="LRR_R13L1-DRL21"/>
</dbReference>
<dbReference type="Gene3D" id="1.10.10.10">
    <property type="entry name" value="Winged helix-like DNA-binding domain superfamily/Winged helix DNA-binding domain"/>
    <property type="match status" value="1"/>
</dbReference>
<dbReference type="Pfam" id="PF23598">
    <property type="entry name" value="LRR_14"/>
    <property type="match status" value="1"/>
</dbReference>
<keyword evidence="2" id="KW-0677">Repeat</keyword>
<name>A0AAD4XG45_9MAGN</name>
<dbReference type="InterPro" id="IPR038005">
    <property type="entry name" value="RX-like_CC"/>
</dbReference>
<evidence type="ECO:0000256" key="4">
    <source>
        <dbReference type="ARBA" id="ARBA00022821"/>
    </source>
</evidence>
<dbReference type="CDD" id="cd14798">
    <property type="entry name" value="RX-CC_like"/>
    <property type="match status" value="1"/>
</dbReference>
<keyword evidence="4" id="KW-0611">Plant defense</keyword>
<dbReference type="GO" id="GO:0051707">
    <property type="term" value="P:response to other organism"/>
    <property type="evidence" value="ECO:0007669"/>
    <property type="project" value="UniProtKB-ARBA"/>
</dbReference>
<proteinExistence type="predicted"/>
<reference evidence="11" key="1">
    <citation type="submission" date="2022-04" db="EMBL/GenBank/DDBJ databases">
        <title>A functionally conserved STORR gene fusion in Papaver species that diverged 16.8 million years ago.</title>
        <authorList>
            <person name="Catania T."/>
        </authorList>
    </citation>
    <scope>NUCLEOTIDE SEQUENCE</scope>
    <source>
        <strain evidence="11">S-188037</strain>
    </source>
</reference>
<dbReference type="GO" id="GO:0006952">
    <property type="term" value="P:defense response"/>
    <property type="evidence" value="ECO:0007669"/>
    <property type="project" value="UniProtKB-KW"/>
</dbReference>
<evidence type="ECO:0000256" key="2">
    <source>
        <dbReference type="ARBA" id="ARBA00022737"/>
    </source>
</evidence>
<keyword evidence="12" id="KW-1185">Reference proteome</keyword>
<evidence type="ECO:0000313" key="12">
    <source>
        <dbReference type="Proteomes" id="UP001202328"/>
    </source>
</evidence>
<dbReference type="InterPro" id="IPR002182">
    <property type="entry name" value="NB-ARC"/>
</dbReference>
<dbReference type="FunFam" id="1.10.10.10:FF:000322">
    <property type="entry name" value="Probable disease resistance protein At1g63360"/>
    <property type="match status" value="1"/>
</dbReference>
<dbReference type="InterPro" id="IPR027417">
    <property type="entry name" value="P-loop_NTPase"/>
</dbReference>
<evidence type="ECO:0000259" key="7">
    <source>
        <dbReference type="Pfam" id="PF18052"/>
    </source>
</evidence>
<dbReference type="AlphaFoldDB" id="A0AAD4XG45"/>
<dbReference type="EMBL" id="JAJJMB010010543">
    <property type="protein sequence ID" value="KAI3907960.1"/>
    <property type="molecule type" value="Genomic_DNA"/>
</dbReference>
<dbReference type="PRINTS" id="PR00364">
    <property type="entry name" value="DISEASERSIST"/>
</dbReference>
<accession>A0AAD4XG45</accession>
<dbReference type="InterPro" id="IPR058922">
    <property type="entry name" value="WHD_DRP"/>
</dbReference>
<dbReference type="SUPFAM" id="SSF52540">
    <property type="entry name" value="P-loop containing nucleoside triphosphate hydrolases"/>
    <property type="match status" value="1"/>
</dbReference>
<feature type="domain" description="R13L1/DRL21-like LRR repeat region" evidence="10">
    <location>
        <begin position="714"/>
        <end position="839"/>
    </location>
</feature>
<organism evidence="11 12">
    <name type="scientific">Papaver atlanticum</name>
    <dbReference type="NCBI Taxonomy" id="357466"/>
    <lineage>
        <taxon>Eukaryota</taxon>
        <taxon>Viridiplantae</taxon>
        <taxon>Streptophyta</taxon>
        <taxon>Embryophyta</taxon>
        <taxon>Tracheophyta</taxon>
        <taxon>Spermatophyta</taxon>
        <taxon>Magnoliopsida</taxon>
        <taxon>Ranunculales</taxon>
        <taxon>Papaveraceae</taxon>
        <taxon>Papaveroideae</taxon>
        <taxon>Papaver</taxon>
    </lineage>
</organism>
<feature type="domain" description="Disease resistance N-terminal" evidence="7">
    <location>
        <begin position="16"/>
        <end position="98"/>
    </location>
</feature>
<evidence type="ECO:0000259" key="6">
    <source>
        <dbReference type="Pfam" id="PF00931"/>
    </source>
</evidence>
<dbReference type="SUPFAM" id="SSF52058">
    <property type="entry name" value="L domain-like"/>
    <property type="match status" value="1"/>
</dbReference>
<comment type="caution">
    <text evidence="11">The sequence shown here is derived from an EMBL/GenBank/DDBJ whole genome shotgun (WGS) entry which is preliminary data.</text>
</comment>
<dbReference type="Pfam" id="PF18052">
    <property type="entry name" value="Rx_N"/>
    <property type="match status" value="1"/>
</dbReference>
<keyword evidence="1" id="KW-0433">Leucine-rich repeat</keyword>
<dbReference type="GO" id="GO:0005524">
    <property type="term" value="F:ATP binding"/>
    <property type="evidence" value="ECO:0007669"/>
    <property type="project" value="UniProtKB-KW"/>
</dbReference>
<protein>
    <submittedName>
        <fullName evidence="11">Uncharacterized protein</fullName>
    </submittedName>
</protein>
<evidence type="ECO:0000256" key="5">
    <source>
        <dbReference type="ARBA" id="ARBA00022840"/>
    </source>
</evidence>
<sequence length="1207" mass="136113">MPASILIPVLVSPLITNLFGFLRSLIESDFELISGVNEEFERLSNILSTILDVLKDAEVKQLHQEAIRNWLRKLKDVAYDIEDFFDECATDAAIRRSTEILKPSSRCNNVKVFITGSVPKFLGCKPSSSSCRTIAKRIEKFIKKINEITELRKNFPLESRVNADFCQSDMKQSRKTSSYLSAQVYGRDQDKKYIVNLLKGISEDGNNCQGGDIFVCPIVGIGGLGKTTLAKMVYHDEMIVKLYKIRLWISVSENFRQESLCKAILESSGDESARNLDSLDVLESRLRKLLDGKRFLIILDDVWNEDQVKWDVFMSSLRCGAKGSSIVITARSATAAPRMSTTAYHPGMLSEEDCWSLFKHHASFSAEDETTYPKLEEIGRGIVKRCGGIPLAAIALGGLLHGGTNEKQWLFVESSELWELEDHKFNAILPALQLSYNHLPSNSKQCFVFCSVFPKNHKLVKEELIYLWMANGFLQSKAGGILHPEDIGNKVFEDLSLRSFFQDFKTDEEGNIIQCKMHDLIHDLACSAMRDECLVLRSDGGKGSTLGIANSNGTTHMSVVDSSVGSLLPENSPRLRTLIQLQQHTPIISISSLEAIFSNLKRLRALDMRCTDLSTIPNSVNKLKHLRYLNLSFTSIAMLPNEHFCSLINLHTLKLSECHDLICLPQEMRKLTNLRHLDIKGCYKLTQMPKDMGKLIFLQTLSLFIVGEETGCGITELKDLHHLKGELVIKGLEHVKNSADAGNSNLVEKQYLESIKLYWSSSRAGTEEEEVGEALQPHSNIKKLHIEGYRGTKFPQWIGTGVSLRLPNLVKISLNNCHCEHLPPLNELPNLKFLEICYMISVVQWINKDFYHHPISGQLVSFFPSLEVLDIHHMYNLEKFSSPLPSSLSSLRSSSSLLKKKPRGGQGQVLAFPNLKKLNIVCCPKLIESISLPSSLKELDIRNSHEMVVLKCFENLPSCLSHLKIVGIPNLVSFTMDAAEEKGKLSSLTYLKIKACPKLETLPNEFFEIFSSLTRIKIIRCSELIKLPEGMQNLSSLKILWIEDCRGLKSLNSGMQHLTTLEELRICDCPELEFLSEDFQNLISLQNLELEGLPKITDLPPIAIFRSGGSSKQPISTVLPTLTRMTINNCSGLTRLPEWLSYRTSLEELEILDCMNCKLLPDGLQRHTSLTFLTIQNCHPDLYKRCEKDKGDYWHKIAHIKHLSIEK</sequence>
<dbReference type="Proteomes" id="UP001202328">
    <property type="component" value="Unassembled WGS sequence"/>
</dbReference>
<feature type="domain" description="NB-ARC" evidence="6">
    <location>
        <begin position="213"/>
        <end position="362"/>
    </location>
</feature>
<keyword evidence="3" id="KW-0547">Nucleotide-binding</keyword>
<evidence type="ECO:0000259" key="10">
    <source>
        <dbReference type="Pfam" id="PF25019"/>
    </source>
</evidence>
<dbReference type="Gene3D" id="3.80.10.10">
    <property type="entry name" value="Ribonuclease Inhibitor"/>
    <property type="match status" value="2"/>
</dbReference>
<dbReference type="Gene3D" id="3.40.50.300">
    <property type="entry name" value="P-loop containing nucleotide triphosphate hydrolases"/>
    <property type="match status" value="1"/>
</dbReference>
<dbReference type="PANTHER" id="PTHR36766:SF70">
    <property type="entry name" value="DISEASE RESISTANCE PROTEIN RGA4"/>
    <property type="match status" value="1"/>
</dbReference>
<feature type="domain" description="Disease resistance R13L4/SHOC-2-like LRR" evidence="9">
    <location>
        <begin position="960"/>
        <end position="1155"/>
    </location>
</feature>